<accession>A0A4U0RXT8</accession>
<sequence length="154" mass="16195">MRNFTAYAAREAVTFALLHPTPEDVADIRRHLMALGPDAPAARHLDIVEADAALEDANEAATTARKLTGVARNLAVAAADTQLRDAVRNAERLILAVEPTAARFRGTDMPVTPDAITAAAAVAYVGVRASAEELRAIAQGTPVVQVYEASNVPA</sequence>
<evidence type="ECO:0000313" key="1">
    <source>
        <dbReference type="EMBL" id="TJZ93164.1"/>
    </source>
</evidence>
<dbReference type="AlphaFoldDB" id="A0A4U0RXT8"/>
<reference evidence="1 2" key="1">
    <citation type="submission" date="2019-04" db="EMBL/GenBank/DDBJ databases">
        <title>Streptomyces oryziradicis sp. nov., a novel actinomycete isolated from rhizosphere soil of rice (Oryza sativa L.).</title>
        <authorList>
            <person name="Li C."/>
        </authorList>
    </citation>
    <scope>NUCLEOTIDE SEQUENCE [LARGE SCALE GENOMIC DNA]</scope>
    <source>
        <strain evidence="1 2">NEAU-C40</strain>
    </source>
</reference>
<keyword evidence="2" id="KW-1185">Reference proteome</keyword>
<dbReference type="OrthoDB" id="4202855at2"/>
<organism evidence="1 2">
    <name type="scientific">Actinacidiphila oryziradicis</name>
    <dbReference type="NCBI Taxonomy" id="2571141"/>
    <lineage>
        <taxon>Bacteria</taxon>
        <taxon>Bacillati</taxon>
        <taxon>Actinomycetota</taxon>
        <taxon>Actinomycetes</taxon>
        <taxon>Kitasatosporales</taxon>
        <taxon>Streptomycetaceae</taxon>
        <taxon>Actinacidiphila</taxon>
    </lineage>
</organism>
<name>A0A4U0RXT8_9ACTN</name>
<protein>
    <submittedName>
        <fullName evidence="1">Uncharacterized protein</fullName>
    </submittedName>
</protein>
<comment type="caution">
    <text evidence="1">The sequence shown here is derived from an EMBL/GenBank/DDBJ whole genome shotgun (WGS) entry which is preliminary data.</text>
</comment>
<proteinExistence type="predicted"/>
<dbReference type="EMBL" id="SUMC01000262">
    <property type="protein sequence ID" value="TJZ93164.1"/>
    <property type="molecule type" value="Genomic_DNA"/>
</dbReference>
<dbReference type="RefSeq" id="WP_136731636.1">
    <property type="nucleotide sequence ID" value="NZ_SUMC01000262.1"/>
</dbReference>
<gene>
    <name evidence="1" type="ORF">FCI23_54715</name>
</gene>
<evidence type="ECO:0000313" key="2">
    <source>
        <dbReference type="Proteomes" id="UP000305778"/>
    </source>
</evidence>
<dbReference type="Proteomes" id="UP000305778">
    <property type="component" value="Unassembled WGS sequence"/>
</dbReference>